<dbReference type="GO" id="GO:0005524">
    <property type="term" value="F:ATP binding"/>
    <property type="evidence" value="ECO:0007669"/>
    <property type="project" value="InterPro"/>
</dbReference>
<comment type="caution">
    <text evidence="3">The sequence shown here is derived from an EMBL/GenBank/DDBJ whole genome shotgun (WGS) entry which is preliminary data.</text>
</comment>
<evidence type="ECO:0000259" key="2">
    <source>
        <dbReference type="Pfam" id="PF05362"/>
    </source>
</evidence>
<gene>
    <name evidence="3" type="ORF">DES53_11637</name>
</gene>
<dbReference type="GO" id="GO:0004176">
    <property type="term" value="F:ATP-dependent peptidase activity"/>
    <property type="evidence" value="ECO:0007669"/>
    <property type="project" value="InterPro"/>
</dbReference>
<dbReference type="GO" id="GO:0030163">
    <property type="term" value="P:protein catabolic process"/>
    <property type="evidence" value="ECO:0007669"/>
    <property type="project" value="InterPro"/>
</dbReference>
<dbReference type="InterPro" id="IPR014721">
    <property type="entry name" value="Ribsml_uS5_D2-typ_fold_subgr"/>
</dbReference>
<evidence type="ECO:0000313" key="4">
    <source>
        <dbReference type="Proteomes" id="UP000253426"/>
    </source>
</evidence>
<keyword evidence="3" id="KW-0378">Hydrolase</keyword>
<dbReference type="InterPro" id="IPR008269">
    <property type="entry name" value="Lon_proteolytic"/>
</dbReference>
<feature type="compositionally biased region" description="Polar residues" evidence="1">
    <location>
        <begin position="328"/>
        <end position="340"/>
    </location>
</feature>
<evidence type="ECO:0000256" key="1">
    <source>
        <dbReference type="SAM" id="MobiDB-lite"/>
    </source>
</evidence>
<keyword evidence="4" id="KW-1185">Reference proteome</keyword>
<dbReference type="SUPFAM" id="SSF54211">
    <property type="entry name" value="Ribosomal protein S5 domain 2-like"/>
    <property type="match status" value="1"/>
</dbReference>
<evidence type="ECO:0000313" key="3">
    <source>
        <dbReference type="EMBL" id="RBP36598.1"/>
    </source>
</evidence>
<dbReference type="GO" id="GO:0004252">
    <property type="term" value="F:serine-type endopeptidase activity"/>
    <property type="evidence" value="ECO:0007669"/>
    <property type="project" value="InterPro"/>
</dbReference>
<protein>
    <submittedName>
        <fullName evidence="3">Lon protease-like protein</fullName>
    </submittedName>
</protein>
<reference evidence="3 4" key="1">
    <citation type="submission" date="2018-06" db="EMBL/GenBank/DDBJ databases">
        <title>Genomic Encyclopedia of Type Strains, Phase IV (KMG-IV): sequencing the most valuable type-strain genomes for metagenomic binning, comparative biology and taxonomic classification.</title>
        <authorList>
            <person name="Goeker M."/>
        </authorList>
    </citation>
    <scope>NUCLEOTIDE SEQUENCE [LARGE SCALE GENOMIC DNA]</scope>
    <source>
        <strain evidence="3 4">DSM 25532</strain>
    </source>
</reference>
<dbReference type="OrthoDB" id="181236at2"/>
<sequence>MDGRVKLPSLSKYFLYGGLLLVLQVATPNLVQGQTIYSNESASLPKAKYTSSSNVHMVGGDVREPFFQSRLGKKIVLEIAPFSEVYGVHLTLTNTRLVATNVTFRNCSIVVAENGAADLTGCFLETTKVGTKGAFYRSSPLPVSGYPHSGTWILLKDCILSETELSYLRPATGNGTNLEGTFQLEQCTVYGPSSTLPDVPLTDSFREYVKHNELKLKACKFTDLVLDTAMLAISEDCIFENCRPGDGAKALSIPGVETLPVSAKFIPATSAGEVAAKYPQLRFTSSSLGKVGSSVAHTATQGVVKLVNQPPAGSLRENFLPTALVQTTPQESRTNPTGTPNEPAKEAEFTGSTTGTMGAPDSGLKLKQTAVNGLLIMSLASGEAGSAARMSAIALPEADNAGNSTLRFNQPVGPMMGKALEEVTKFTQLNSNGWPKGHAIEISFADKYSNKDGPSAAVACALLLHSLISGKELDPNFAVTGDMNADGSVQPIGGVAAKIRGATKGQCKLIGIPVRNESSLPDLLLMDGPTPFASIQIFGIGEFKQAEALALAQKPETTQAAIAEMNQVQELLMRSPAQMGSWLRNQHVIAKLQQVLKNAPNNLSAKYLLMYASGKLPQTLSLAGSIVAIDNSAGDLISTIKTSKGDAFNNIGKSSLGSSLTRLQGLRARCDARARPYADAIINFGTAVKEAMDRPAQTGPRAMEYRVKIRGAASSVESELSRLLNDPTVREELEG</sequence>
<dbReference type="GO" id="GO:0006508">
    <property type="term" value="P:proteolysis"/>
    <property type="evidence" value="ECO:0007669"/>
    <property type="project" value="UniProtKB-KW"/>
</dbReference>
<dbReference type="PANTHER" id="PTHR10046">
    <property type="entry name" value="ATP DEPENDENT LON PROTEASE FAMILY MEMBER"/>
    <property type="match status" value="1"/>
</dbReference>
<feature type="domain" description="Lon proteolytic" evidence="2">
    <location>
        <begin position="439"/>
        <end position="523"/>
    </location>
</feature>
<name>A0A366H5A1_9BACT</name>
<dbReference type="Proteomes" id="UP000253426">
    <property type="component" value="Unassembled WGS sequence"/>
</dbReference>
<feature type="region of interest" description="Disordered" evidence="1">
    <location>
        <begin position="328"/>
        <end position="361"/>
    </location>
</feature>
<dbReference type="Pfam" id="PF05362">
    <property type="entry name" value="Lon_C"/>
    <property type="match status" value="1"/>
</dbReference>
<keyword evidence="3" id="KW-0645">Protease</keyword>
<accession>A0A366H5A1</accession>
<dbReference type="Gene3D" id="3.30.230.10">
    <property type="match status" value="1"/>
</dbReference>
<dbReference type="InterPro" id="IPR027065">
    <property type="entry name" value="Lon_Prtase"/>
</dbReference>
<organism evidence="3 4">
    <name type="scientific">Roseimicrobium gellanilyticum</name>
    <dbReference type="NCBI Taxonomy" id="748857"/>
    <lineage>
        <taxon>Bacteria</taxon>
        <taxon>Pseudomonadati</taxon>
        <taxon>Verrucomicrobiota</taxon>
        <taxon>Verrucomicrobiia</taxon>
        <taxon>Verrucomicrobiales</taxon>
        <taxon>Verrucomicrobiaceae</taxon>
        <taxon>Roseimicrobium</taxon>
    </lineage>
</organism>
<dbReference type="InterPro" id="IPR020568">
    <property type="entry name" value="Ribosomal_Su5_D2-typ_SF"/>
</dbReference>
<dbReference type="AlphaFoldDB" id="A0A366H5A1"/>
<dbReference type="PRINTS" id="PR00830">
    <property type="entry name" value="ENDOLAPTASE"/>
</dbReference>
<proteinExistence type="predicted"/>
<dbReference type="EMBL" id="QNRR01000016">
    <property type="protein sequence ID" value="RBP36598.1"/>
    <property type="molecule type" value="Genomic_DNA"/>
</dbReference>